<organism evidence="8 9">
    <name type="scientific">Jimgerdemannia flammicorona</name>
    <dbReference type="NCBI Taxonomy" id="994334"/>
    <lineage>
        <taxon>Eukaryota</taxon>
        <taxon>Fungi</taxon>
        <taxon>Fungi incertae sedis</taxon>
        <taxon>Mucoromycota</taxon>
        <taxon>Mucoromycotina</taxon>
        <taxon>Endogonomycetes</taxon>
        <taxon>Endogonales</taxon>
        <taxon>Endogonaceae</taxon>
        <taxon>Jimgerdemannia</taxon>
    </lineage>
</organism>
<dbReference type="AlphaFoldDB" id="A0A433QZK3"/>
<accession>A0A433QZK3</accession>
<evidence type="ECO:0000256" key="3">
    <source>
        <dbReference type="ARBA" id="ARBA00022840"/>
    </source>
</evidence>
<dbReference type="InterPro" id="IPR006597">
    <property type="entry name" value="Sel1-like"/>
</dbReference>
<dbReference type="PROSITE" id="PS00108">
    <property type="entry name" value="PROTEIN_KINASE_ST"/>
    <property type="match status" value="1"/>
</dbReference>
<evidence type="ECO:0000256" key="5">
    <source>
        <dbReference type="PROSITE-ProRule" id="PRU10141"/>
    </source>
</evidence>
<dbReference type="PANTHER" id="PTHR11102:SF160">
    <property type="entry name" value="ERAD-ASSOCIATED E3 UBIQUITIN-PROTEIN LIGASE COMPONENT HRD3"/>
    <property type="match status" value="1"/>
</dbReference>
<evidence type="ECO:0000259" key="7">
    <source>
        <dbReference type="PROSITE" id="PS50011"/>
    </source>
</evidence>
<evidence type="ECO:0000256" key="6">
    <source>
        <dbReference type="SAM" id="MobiDB-lite"/>
    </source>
</evidence>
<reference evidence="8 9" key="1">
    <citation type="journal article" date="2018" name="New Phytol.">
        <title>Phylogenomics of Endogonaceae and evolution of mycorrhizas within Mucoromycota.</title>
        <authorList>
            <person name="Chang Y."/>
            <person name="Desiro A."/>
            <person name="Na H."/>
            <person name="Sandor L."/>
            <person name="Lipzen A."/>
            <person name="Clum A."/>
            <person name="Barry K."/>
            <person name="Grigoriev I.V."/>
            <person name="Martin F.M."/>
            <person name="Stajich J.E."/>
            <person name="Smith M.E."/>
            <person name="Bonito G."/>
            <person name="Spatafora J.W."/>
        </authorList>
    </citation>
    <scope>NUCLEOTIDE SEQUENCE [LARGE SCALE GENOMIC DNA]</scope>
    <source>
        <strain evidence="8 9">AD002</strain>
    </source>
</reference>
<dbReference type="Gene3D" id="1.25.40.10">
    <property type="entry name" value="Tetratricopeptide repeat domain"/>
    <property type="match status" value="4"/>
</dbReference>
<dbReference type="Pfam" id="PF08238">
    <property type="entry name" value="Sel1"/>
    <property type="match status" value="11"/>
</dbReference>
<keyword evidence="1" id="KW-0418">Kinase</keyword>
<keyword evidence="2 5" id="KW-0547">Nucleotide-binding</keyword>
<dbReference type="InterPro" id="IPR001245">
    <property type="entry name" value="Ser-Thr/Tyr_kinase_cat_dom"/>
</dbReference>
<dbReference type="SUPFAM" id="SSF56112">
    <property type="entry name" value="Protein kinase-like (PK-like)"/>
    <property type="match status" value="1"/>
</dbReference>
<dbReference type="InterPro" id="IPR050767">
    <property type="entry name" value="Sel1_AlgK"/>
</dbReference>
<dbReference type="EMBL" id="RBNJ01000177">
    <property type="protein sequence ID" value="RUS35204.1"/>
    <property type="molecule type" value="Genomic_DNA"/>
</dbReference>
<dbReference type="InterPro" id="IPR017441">
    <property type="entry name" value="Protein_kinase_ATP_BS"/>
</dbReference>
<evidence type="ECO:0000256" key="1">
    <source>
        <dbReference type="ARBA" id="ARBA00022527"/>
    </source>
</evidence>
<protein>
    <recommendedName>
        <fullName evidence="7">Protein kinase domain-containing protein</fullName>
    </recommendedName>
</protein>
<dbReference type="Proteomes" id="UP000274822">
    <property type="component" value="Unassembled WGS sequence"/>
</dbReference>
<evidence type="ECO:0000256" key="4">
    <source>
        <dbReference type="ARBA" id="ARBA00038101"/>
    </source>
</evidence>
<name>A0A433QZK3_9FUNG</name>
<sequence length="954" mass="108930">MNDQCVPDANSQNNSMDELIIVEKIQKIPQPMHSEDGDGNTSHAKQKSDPEIRLEHVIQTLPPGSVVRHRQIGAGGFGKVYEGTYRNARVAIKELHVTTSVQETEKAIRGELKQYYRLRHCSFVNYPIGLHRIDDTISLVMEFADNGDLGQYLRRPGGGLKDWCTKTRICMDIAYALHEMHKNRIVHGDLKAENVLLDRYLTPKLCDFDSSGSFTSIEGGAILSCTPRYVAPERLREQNLTAEELAIADIYGFGIIMLQVATDGKDPFAEFKDPLDVVIDKLNGNTVEIPEHIPPIFKKIIRESLSEAGERPSLSSIVLELNEYLAVASTPPSQSLPNRNKDYDDGLYHYKRRNWKKAIEYFEKAAERDYHVSSYRMLGLCERNIGEDATKAFRWFEKSTKAGDIEGFFDFAFCYEWGYGTEMNFEQALEHYGIAARAGNIRSLERLYRAVVDERNEEARKWICGRISNSDAGFFEMMKAASEQKNSRAAYVLAKWYDSLPNATNSGKEQAVEWMMKSAEGGNALAHEEFVEFYRDGSCNFQQRVKCYDFVKSLATVGHTNSIEILCEKAAYKQYNYDSDVDENSDPTLRWLHDSIIQQTSTKMLEEIQRIAIEGNCNVQYVLAKLYHLKAIPTKDPTSAFHWYALSARGGCVKSLRMLGYIVRDSLKDEIQAFRYFTWAAKCGDAIAQFEVGEYCWTASRTIENENEALQWFKLSADKGYSKAVARLCEIASREWGDWKNKHGFRAGTFKWIYKNIRKGDLALNKLFIGIKRVAEAENPYAECVLGKLLEFGRIPSRKQEEHGMHLQWYRRAGNHGHLQAQLHMGEVYIRKSDYNSAFAWYIMAARIGAAGGAGGVKAQYMAGMCFEWGWGTKINYEEALYWYKKSAADGYGDAIQRLKTHFHDLYRNGHQTRFDGWTAEDFKEARKWLDIACDCPEGVRETIKRLMGGQNEE</sequence>
<dbReference type="SMART" id="SM00220">
    <property type="entry name" value="S_TKc"/>
    <property type="match status" value="1"/>
</dbReference>
<dbReference type="SMART" id="SM00671">
    <property type="entry name" value="SEL1"/>
    <property type="match status" value="11"/>
</dbReference>
<dbReference type="PRINTS" id="PR00109">
    <property type="entry name" value="TYRKINASE"/>
</dbReference>
<dbReference type="Gene3D" id="1.10.510.10">
    <property type="entry name" value="Transferase(Phosphotransferase) domain 1"/>
    <property type="match status" value="1"/>
</dbReference>
<dbReference type="PROSITE" id="PS00107">
    <property type="entry name" value="PROTEIN_KINASE_ATP"/>
    <property type="match status" value="1"/>
</dbReference>
<dbReference type="InterPro" id="IPR011990">
    <property type="entry name" value="TPR-like_helical_dom_sf"/>
</dbReference>
<gene>
    <name evidence="8" type="ORF">BC938DRAFT_474279</name>
</gene>
<dbReference type="PROSITE" id="PS50011">
    <property type="entry name" value="PROTEIN_KINASE_DOM"/>
    <property type="match status" value="1"/>
</dbReference>
<comment type="similarity">
    <text evidence="4">Belongs to the sel-1 family.</text>
</comment>
<feature type="domain" description="Protein kinase" evidence="7">
    <location>
        <begin position="66"/>
        <end position="325"/>
    </location>
</feature>
<dbReference type="InterPro" id="IPR008271">
    <property type="entry name" value="Ser/Thr_kinase_AS"/>
</dbReference>
<keyword evidence="3 5" id="KW-0067">ATP-binding</keyword>
<feature type="binding site" evidence="5">
    <location>
        <position position="93"/>
    </location>
    <ligand>
        <name>ATP</name>
        <dbReference type="ChEBI" id="CHEBI:30616"/>
    </ligand>
</feature>
<keyword evidence="9" id="KW-1185">Reference proteome</keyword>
<dbReference type="GO" id="GO:0004674">
    <property type="term" value="F:protein serine/threonine kinase activity"/>
    <property type="evidence" value="ECO:0007669"/>
    <property type="project" value="UniProtKB-KW"/>
</dbReference>
<keyword evidence="1" id="KW-0808">Transferase</keyword>
<evidence type="ECO:0000313" key="9">
    <source>
        <dbReference type="Proteomes" id="UP000274822"/>
    </source>
</evidence>
<dbReference type="GO" id="GO:0005524">
    <property type="term" value="F:ATP binding"/>
    <property type="evidence" value="ECO:0007669"/>
    <property type="project" value="UniProtKB-UniRule"/>
</dbReference>
<evidence type="ECO:0000313" key="8">
    <source>
        <dbReference type="EMBL" id="RUS35204.1"/>
    </source>
</evidence>
<keyword evidence="1" id="KW-0723">Serine/threonine-protein kinase</keyword>
<dbReference type="SUPFAM" id="SSF81901">
    <property type="entry name" value="HCP-like"/>
    <property type="match status" value="3"/>
</dbReference>
<comment type="caution">
    <text evidence="8">The sequence shown here is derived from an EMBL/GenBank/DDBJ whole genome shotgun (WGS) entry which is preliminary data.</text>
</comment>
<feature type="region of interest" description="Disordered" evidence="6">
    <location>
        <begin position="30"/>
        <end position="51"/>
    </location>
</feature>
<dbReference type="InterPro" id="IPR011009">
    <property type="entry name" value="Kinase-like_dom_sf"/>
</dbReference>
<evidence type="ECO:0000256" key="2">
    <source>
        <dbReference type="ARBA" id="ARBA00022741"/>
    </source>
</evidence>
<proteinExistence type="inferred from homology"/>
<dbReference type="InterPro" id="IPR000719">
    <property type="entry name" value="Prot_kinase_dom"/>
</dbReference>
<dbReference type="PANTHER" id="PTHR11102">
    <property type="entry name" value="SEL-1-LIKE PROTEIN"/>
    <property type="match status" value="1"/>
</dbReference>
<dbReference type="Pfam" id="PF00069">
    <property type="entry name" value="Pkinase"/>
    <property type="match status" value="1"/>
</dbReference>